<reference evidence="10 11" key="1">
    <citation type="submission" date="2016-10" db="EMBL/GenBank/DDBJ databases">
        <authorList>
            <person name="de Groot N.N."/>
        </authorList>
    </citation>
    <scope>NUCLEOTIDE SEQUENCE [LARGE SCALE GENOMIC DNA]</scope>
    <source>
        <strain evidence="10 11">DSM 7343</strain>
    </source>
</reference>
<evidence type="ECO:0000256" key="4">
    <source>
        <dbReference type="ARBA" id="ARBA00022777"/>
    </source>
</evidence>
<evidence type="ECO:0000256" key="3">
    <source>
        <dbReference type="ARBA" id="ARBA00022741"/>
    </source>
</evidence>
<feature type="binding site" evidence="6">
    <location>
        <position position="176"/>
    </location>
    <ligand>
        <name>ATP</name>
        <dbReference type="ChEBI" id="CHEBI:30616"/>
    </ligand>
</feature>
<dbReference type="SUPFAM" id="SSF48034">
    <property type="entry name" value="Guanido kinase N-terminal domain"/>
    <property type="match status" value="1"/>
</dbReference>
<dbReference type="Proteomes" id="UP000199409">
    <property type="component" value="Unassembled WGS sequence"/>
</dbReference>
<dbReference type="InterPro" id="IPR014746">
    <property type="entry name" value="Gln_synth/guanido_kin_cat_dom"/>
</dbReference>
<organism evidence="10 11">
    <name type="scientific">Desulfuromusa kysingii</name>
    <dbReference type="NCBI Taxonomy" id="37625"/>
    <lineage>
        <taxon>Bacteria</taxon>
        <taxon>Pseudomonadati</taxon>
        <taxon>Thermodesulfobacteriota</taxon>
        <taxon>Desulfuromonadia</taxon>
        <taxon>Desulfuromonadales</taxon>
        <taxon>Geopsychrobacteraceae</taxon>
        <taxon>Desulfuromusa</taxon>
    </lineage>
</organism>
<feature type="domain" description="Phosphagen kinase C-terminal" evidence="9">
    <location>
        <begin position="110"/>
        <end position="347"/>
    </location>
</feature>
<keyword evidence="11" id="KW-1185">Reference proteome</keyword>
<gene>
    <name evidence="10" type="ORF">SAMN05660420_03017</name>
</gene>
<proteinExistence type="inferred from homology"/>
<dbReference type="InterPro" id="IPR022414">
    <property type="entry name" value="ATP-guanido_PTrfase_cat"/>
</dbReference>
<evidence type="ECO:0000259" key="8">
    <source>
        <dbReference type="PROSITE" id="PS51509"/>
    </source>
</evidence>
<keyword evidence="4 6" id="KW-0418">Kinase</keyword>
<dbReference type="EMBL" id="FNQN01000011">
    <property type="protein sequence ID" value="SEA74273.1"/>
    <property type="molecule type" value="Genomic_DNA"/>
</dbReference>
<dbReference type="PANTHER" id="PTHR11547:SF38">
    <property type="entry name" value="ARGININE KINASE 1-RELATED"/>
    <property type="match status" value="1"/>
</dbReference>
<dbReference type="OrthoDB" id="9791353at2"/>
<dbReference type="InterPro" id="IPR022415">
    <property type="entry name" value="ATP-guanido_PTrfase_AS"/>
</dbReference>
<keyword evidence="3 6" id="KW-0547">Nucleotide-binding</keyword>
<evidence type="ECO:0000256" key="6">
    <source>
        <dbReference type="PROSITE-ProRule" id="PRU00843"/>
    </source>
</evidence>
<dbReference type="Pfam" id="PF00217">
    <property type="entry name" value="ATP-gua_Ptrans"/>
    <property type="match status" value="1"/>
</dbReference>
<evidence type="ECO:0000313" key="11">
    <source>
        <dbReference type="Proteomes" id="UP000199409"/>
    </source>
</evidence>
<feature type="binding site" evidence="6">
    <location>
        <begin position="113"/>
        <end position="117"/>
    </location>
    <ligand>
        <name>ATP</name>
        <dbReference type="ChEBI" id="CHEBI:30616"/>
    </ligand>
</feature>
<dbReference type="PROSITE" id="PS51509">
    <property type="entry name" value="PHOSPHAGEN_KINASE_N"/>
    <property type="match status" value="1"/>
</dbReference>
<dbReference type="AlphaFoldDB" id="A0A1H4DNB8"/>
<dbReference type="RefSeq" id="WP_092350342.1">
    <property type="nucleotide sequence ID" value="NZ_FNQN01000011.1"/>
</dbReference>
<dbReference type="GO" id="GO:0004111">
    <property type="term" value="F:creatine kinase activity"/>
    <property type="evidence" value="ECO:0007669"/>
    <property type="project" value="InterPro"/>
</dbReference>
<dbReference type="GO" id="GO:0005615">
    <property type="term" value="C:extracellular space"/>
    <property type="evidence" value="ECO:0007669"/>
    <property type="project" value="TreeGrafter"/>
</dbReference>
<dbReference type="GO" id="GO:0046314">
    <property type="term" value="P:phosphocreatine biosynthetic process"/>
    <property type="evidence" value="ECO:0007669"/>
    <property type="project" value="InterPro"/>
</dbReference>
<dbReference type="PROSITE" id="PS00112">
    <property type="entry name" value="PHOSPHAGEN_KINASE"/>
    <property type="match status" value="1"/>
</dbReference>
<dbReference type="InterPro" id="IPR000749">
    <property type="entry name" value="ATP-guanido_PTrfase"/>
</dbReference>
<dbReference type="PROSITE" id="PS51510">
    <property type="entry name" value="PHOSPHAGEN_KINASE_C"/>
    <property type="match status" value="1"/>
</dbReference>
<feature type="binding site" evidence="6">
    <location>
        <begin position="300"/>
        <end position="305"/>
    </location>
    <ligand>
        <name>ATP</name>
        <dbReference type="ChEBI" id="CHEBI:30616"/>
    </ligand>
</feature>
<evidence type="ECO:0000313" key="10">
    <source>
        <dbReference type="EMBL" id="SEA74273.1"/>
    </source>
</evidence>
<dbReference type="Gene3D" id="3.30.590.10">
    <property type="entry name" value="Glutamine synthetase/guanido kinase, catalytic domain"/>
    <property type="match status" value="1"/>
</dbReference>
<dbReference type="SUPFAM" id="SSF55931">
    <property type="entry name" value="Glutamine synthetase/guanido kinase"/>
    <property type="match status" value="1"/>
</dbReference>
<evidence type="ECO:0000256" key="5">
    <source>
        <dbReference type="ARBA" id="ARBA00022840"/>
    </source>
</evidence>
<evidence type="ECO:0000256" key="1">
    <source>
        <dbReference type="ARBA" id="ARBA00006798"/>
    </source>
</evidence>
<dbReference type="FunFam" id="3.30.590.10:FF:000006">
    <property type="entry name" value="Arginine kinase 1"/>
    <property type="match status" value="1"/>
</dbReference>
<keyword evidence="5 6" id="KW-0067">ATP-binding</keyword>
<dbReference type="InterPro" id="IPR036802">
    <property type="entry name" value="ATP-guanido_PTrfase_N_sf"/>
</dbReference>
<dbReference type="PANTHER" id="PTHR11547">
    <property type="entry name" value="ARGININE OR CREATINE KINASE"/>
    <property type="match status" value="1"/>
</dbReference>
<accession>A0A1H4DNB8</accession>
<evidence type="ECO:0000259" key="9">
    <source>
        <dbReference type="PROSITE" id="PS51510"/>
    </source>
</evidence>
<dbReference type="GO" id="GO:0005524">
    <property type="term" value="F:ATP binding"/>
    <property type="evidence" value="ECO:0007669"/>
    <property type="project" value="UniProtKB-UniRule"/>
</dbReference>
<name>A0A1H4DNB8_9BACT</name>
<dbReference type="InterPro" id="IPR022413">
    <property type="entry name" value="ATP-guanido_PTrfase_N"/>
</dbReference>
<dbReference type="STRING" id="37625.SAMN05660420_03017"/>
<sequence length="359" mass="40136">MSWDGSSFPEFNADCTSLLARYLSRQMYDRLKDKTTKNGYKFLQAINSGVINQDSQIGVYAGDAESYDLFSPLLDLVIEDYHGFSKDDRHRSDFDLSRLSISNPDPDGEFIVSTRIRVGRNVADIPLGAAMNSSQRCSVETLVANSVRDLKGELAGTYYPLKGMDDGVQRQLIKDHFLFKDGDRFLAAAGLNRHWPEGRGIFHNQEKTFLVWVNEEDQLRIISMQQGGDIQAVFERLLTGVHAIAETVPYLYDRRLGYLTSCPSNLGTAMRASVHIRLPKLALDLPAFNLVAEEHHLQIRGVHGEHSSSEDGVFDISNTRRLGITEIDCVQELYQGVVALINKEKQISTGPVDKTPGPV</sequence>
<dbReference type="Pfam" id="PF02807">
    <property type="entry name" value="ATP-gua_PtransN"/>
    <property type="match status" value="1"/>
</dbReference>
<comment type="similarity">
    <text evidence="1 6 7">Belongs to the ATP:guanido phosphotransferase family.</text>
</comment>
<keyword evidence="2 6" id="KW-0808">Transferase</keyword>
<evidence type="ECO:0000256" key="7">
    <source>
        <dbReference type="RuleBase" id="RU000505"/>
    </source>
</evidence>
<feature type="domain" description="Phosphagen kinase N-terminal" evidence="8">
    <location>
        <begin position="1"/>
        <end position="83"/>
    </location>
</feature>
<feature type="binding site" evidence="6">
    <location>
        <begin position="271"/>
        <end position="275"/>
    </location>
    <ligand>
        <name>ATP</name>
        <dbReference type="ChEBI" id="CHEBI:30616"/>
    </ligand>
</feature>
<protein>
    <submittedName>
        <fullName evidence="10">Creatine kinase</fullName>
    </submittedName>
</protein>
<evidence type="ECO:0000256" key="2">
    <source>
        <dbReference type="ARBA" id="ARBA00022679"/>
    </source>
</evidence>
<dbReference type="Gene3D" id="1.10.135.10">
    <property type="entry name" value="ATP:guanido phosphotransferase, N-terminal domain"/>
    <property type="match status" value="1"/>
</dbReference>
<dbReference type="FunFam" id="1.10.135.10:FF:000003">
    <property type="entry name" value="Three-domain arginine kinase"/>
    <property type="match status" value="1"/>
</dbReference>
<feature type="binding site" evidence="6">
    <location>
        <position position="220"/>
    </location>
    <ligand>
        <name>ATP</name>
        <dbReference type="ChEBI" id="CHEBI:30616"/>
    </ligand>
</feature>